<dbReference type="GO" id="GO:0051301">
    <property type="term" value="P:cell division"/>
    <property type="evidence" value="ECO:0007669"/>
    <property type="project" value="UniProtKB-KW"/>
</dbReference>
<protein>
    <submittedName>
        <fullName evidence="6">Segregation and condensation protein B</fullName>
    </submittedName>
</protein>
<dbReference type="GO" id="GO:0051304">
    <property type="term" value="P:chromosome separation"/>
    <property type="evidence" value="ECO:0007669"/>
    <property type="project" value="InterPro"/>
</dbReference>
<keyword evidence="2" id="KW-0132">Cell division</keyword>
<gene>
    <name evidence="6" type="primary">scpB</name>
    <name evidence="6" type="ORF">OPDIPICF_02280</name>
</gene>
<keyword evidence="3" id="KW-0159">Chromosome partition</keyword>
<feature type="compositionally biased region" description="Basic and acidic residues" evidence="5">
    <location>
        <begin position="215"/>
        <end position="226"/>
    </location>
</feature>
<dbReference type="Proteomes" id="UP000441399">
    <property type="component" value="Unassembled WGS sequence"/>
</dbReference>
<feature type="region of interest" description="Disordered" evidence="5">
    <location>
        <begin position="251"/>
        <end position="270"/>
    </location>
</feature>
<name>A0A5S9QNB3_9GAMM</name>
<evidence type="ECO:0000256" key="4">
    <source>
        <dbReference type="ARBA" id="ARBA00023306"/>
    </source>
</evidence>
<evidence type="ECO:0000256" key="3">
    <source>
        <dbReference type="ARBA" id="ARBA00022829"/>
    </source>
</evidence>
<dbReference type="EMBL" id="CACSIO010000034">
    <property type="protein sequence ID" value="CAA0119485.1"/>
    <property type="molecule type" value="Genomic_DNA"/>
</dbReference>
<dbReference type="Gene3D" id="1.10.10.10">
    <property type="entry name" value="Winged helix-like DNA-binding domain superfamily/Winged helix DNA-binding domain"/>
    <property type="match status" value="2"/>
</dbReference>
<keyword evidence="7" id="KW-1185">Reference proteome</keyword>
<proteinExistence type="predicted"/>
<dbReference type="InterPro" id="IPR036388">
    <property type="entry name" value="WH-like_DNA-bd_sf"/>
</dbReference>
<keyword evidence="4" id="KW-0131">Cell cycle</keyword>
<dbReference type="InterPro" id="IPR036390">
    <property type="entry name" value="WH_DNA-bd_sf"/>
</dbReference>
<feature type="compositionally biased region" description="Acidic residues" evidence="5">
    <location>
        <begin position="204"/>
        <end position="214"/>
    </location>
</feature>
<sequence length="270" mass="31064">MTTISPELLVQIVEAAIMASDRPLTEKQLQLLFDDGEIPTLNEIQQSITRIQEQHQQSGFELTHVASGWRFQVRQSLTHWVGRLWEERPQKYSRATLETLALIAYRQPITRGEIEEVRGVAVSSQIIRSMMERSWIKVVGHKDVPGRPAMYATTREFLDYFNLESLEYLPTLSEIRDLESMNQELDLEFSQDELDAAKPRILELTEDSDDAPEETIEHPADEKSDAEGIVYDDQFEKNGAYVQDSEEMIETEGKFIDNTRPAEENISIDD</sequence>
<dbReference type="Pfam" id="PF04079">
    <property type="entry name" value="SMC_ScpB"/>
    <property type="match status" value="1"/>
</dbReference>
<dbReference type="NCBIfam" id="TIGR00281">
    <property type="entry name" value="SMC-Scp complex subunit ScpB"/>
    <property type="match status" value="1"/>
</dbReference>
<evidence type="ECO:0000313" key="7">
    <source>
        <dbReference type="Proteomes" id="UP000441399"/>
    </source>
</evidence>
<dbReference type="AlphaFoldDB" id="A0A5S9QNB3"/>
<evidence type="ECO:0000256" key="2">
    <source>
        <dbReference type="ARBA" id="ARBA00022618"/>
    </source>
</evidence>
<dbReference type="PANTHER" id="PTHR34298">
    <property type="entry name" value="SEGREGATION AND CONDENSATION PROTEIN B"/>
    <property type="match status" value="1"/>
</dbReference>
<evidence type="ECO:0000313" key="6">
    <source>
        <dbReference type="EMBL" id="CAA0119485.1"/>
    </source>
</evidence>
<evidence type="ECO:0000256" key="1">
    <source>
        <dbReference type="ARBA" id="ARBA00022490"/>
    </source>
</evidence>
<evidence type="ECO:0000256" key="5">
    <source>
        <dbReference type="SAM" id="MobiDB-lite"/>
    </source>
</evidence>
<keyword evidence="1" id="KW-0963">Cytoplasm</keyword>
<feature type="compositionally biased region" description="Basic and acidic residues" evidence="5">
    <location>
        <begin position="251"/>
        <end position="263"/>
    </location>
</feature>
<organism evidence="6 7">
    <name type="scientific">BD1-7 clade bacterium</name>
    <dbReference type="NCBI Taxonomy" id="2029982"/>
    <lineage>
        <taxon>Bacteria</taxon>
        <taxon>Pseudomonadati</taxon>
        <taxon>Pseudomonadota</taxon>
        <taxon>Gammaproteobacteria</taxon>
        <taxon>Cellvibrionales</taxon>
        <taxon>Spongiibacteraceae</taxon>
        <taxon>BD1-7 clade</taxon>
    </lineage>
</organism>
<feature type="region of interest" description="Disordered" evidence="5">
    <location>
        <begin position="204"/>
        <end position="228"/>
    </location>
</feature>
<dbReference type="SUPFAM" id="SSF46785">
    <property type="entry name" value="Winged helix' DNA-binding domain"/>
    <property type="match status" value="2"/>
</dbReference>
<accession>A0A5S9QNB3</accession>
<dbReference type="InterPro" id="IPR005234">
    <property type="entry name" value="ScpB_csome_segregation"/>
</dbReference>
<reference evidence="6 7" key="1">
    <citation type="submission" date="2019-11" db="EMBL/GenBank/DDBJ databases">
        <authorList>
            <person name="Holert J."/>
        </authorList>
    </citation>
    <scope>NUCLEOTIDE SEQUENCE [LARGE SCALE GENOMIC DNA]</scope>
    <source>
        <strain evidence="6">SB11_3</strain>
    </source>
</reference>
<dbReference type="PANTHER" id="PTHR34298:SF2">
    <property type="entry name" value="SEGREGATION AND CONDENSATION PROTEIN B"/>
    <property type="match status" value="1"/>
</dbReference>